<name>A0A919KZE6_9ACTN</name>
<dbReference type="Proteomes" id="UP000617734">
    <property type="component" value="Unassembled WGS sequence"/>
</dbReference>
<reference evidence="1" key="1">
    <citation type="journal article" date="2014" name="Int. J. Syst. Evol. Microbiol.">
        <title>Complete genome sequence of Corynebacterium casei LMG S-19264T (=DSM 44701T), isolated from a smear-ripened cheese.</title>
        <authorList>
            <consortium name="US DOE Joint Genome Institute (JGI-PGF)"/>
            <person name="Walter F."/>
            <person name="Albersmeier A."/>
            <person name="Kalinowski J."/>
            <person name="Ruckert C."/>
        </authorList>
    </citation>
    <scope>NUCLEOTIDE SEQUENCE</scope>
    <source>
        <strain evidence="1">JCM 4646</strain>
    </source>
</reference>
<proteinExistence type="predicted"/>
<dbReference type="AlphaFoldDB" id="A0A919KZE6"/>
<evidence type="ECO:0000313" key="1">
    <source>
        <dbReference type="EMBL" id="GHH78208.1"/>
    </source>
</evidence>
<reference evidence="1" key="2">
    <citation type="submission" date="2020-09" db="EMBL/GenBank/DDBJ databases">
        <authorList>
            <person name="Sun Q."/>
            <person name="Ohkuma M."/>
        </authorList>
    </citation>
    <scope>NUCLEOTIDE SEQUENCE</scope>
    <source>
        <strain evidence="1">JCM 4646</strain>
    </source>
</reference>
<dbReference type="PROSITE" id="PS51257">
    <property type="entry name" value="PROKAR_LIPOPROTEIN"/>
    <property type="match status" value="1"/>
</dbReference>
<sequence>MSRELTEDEKKVLVLLSQQVHGVTAGCTRQELALTGVLAGSTDPAGYGRFHDRFQQIGLELLELVKGGVHLVVNESLPAGMGANTRLSWGMKPQLIDIELAPSLLASSAPRVLPLHTVTLVHELSHALHEAPSFPVKDYAYRSGWALEYLPAAMAECNADTYAEAAALLAEGLLDRPGQLRAPGRTPAIRRALFRTAGWSALGPALAWADVTVNRAWIRSNDYLATAEKDAADTAERAVQLASWLADEDLAARVEIEDELERAGLIKPRYQGMLNSGFGLSRTDKATAGQIHNFFTAVKNALTDLVPVPVVGGSAVRYQHESRQLSIPHAVMNQGPVPLAALVVDAVILGLGEPAGSETPAFAAAKRRLVDLFVRNDRPVERAALKELGKTFETARYRVPTPAEWQALAVGLRMARLDDVAALWRVVTVQARDLVTRSKADAARAKDPLLPPASAPAVKEQAAQSLADLKVLADLDKNLAVEVGLAATITGELAADQVVPVAQIVELEEILAQLTTLVCGVHPEKTAVYQGLWKLMPHRA</sequence>
<dbReference type="RefSeq" id="WP_190213470.1">
    <property type="nucleotide sequence ID" value="NZ_BNBO01000036.1"/>
</dbReference>
<protein>
    <submittedName>
        <fullName evidence="1">Uncharacterized protein</fullName>
    </submittedName>
</protein>
<keyword evidence="2" id="KW-1185">Reference proteome</keyword>
<dbReference type="GeneID" id="95355713"/>
<dbReference type="EMBL" id="BNBO01000036">
    <property type="protein sequence ID" value="GHH78208.1"/>
    <property type="molecule type" value="Genomic_DNA"/>
</dbReference>
<accession>A0A919KZE6</accession>
<evidence type="ECO:0000313" key="2">
    <source>
        <dbReference type="Proteomes" id="UP000617734"/>
    </source>
</evidence>
<organism evidence="1 2">
    <name type="scientific">Kitasatospora indigofera</name>
    <dbReference type="NCBI Taxonomy" id="67307"/>
    <lineage>
        <taxon>Bacteria</taxon>
        <taxon>Bacillati</taxon>
        <taxon>Actinomycetota</taxon>
        <taxon>Actinomycetes</taxon>
        <taxon>Kitasatosporales</taxon>
        <taxon>Streptomycetaceae</taxon>
        <taxon>Kitasatospora</taxon>
    </lineage>
</organism>
<comment type="caution">
    <text evidence="1">The sequence shown here is derived from an EMBL/GenBank/DDBJ whole genome shotgun (WGS) entry which is preliminary data.</text>
</comment>
<gene>
    <name evidence="1" type="ORF">GCM10018781_53490</name>
</gene>